<organism evidence="1 2">
    <name type="scientific">Cyanobacterium stanieri (strain ATCC 29140 / PCC 7202)</name>
    <dbReference type="NCBI Taxonomy" id="292563"/>
    <lineage>
        <taxon>Bacteria</taxon>
        <taxon>Bacillati</taxon>
        <taxon>Cyanobacteriota</taxon>
        <taxon>Cyanophyceae</taxon>
        <taxon>Oscillatoriophycideae</taxon>
        <taxon>Chroococcales</taxon>
        <taxon>Geminocystaceae</taxon>
        <taxon>Cyanobacterium</taxon>
    </lineage>
</organism>
<dbReference type="Proteomes" id="UP000010483">
    <property type="component" value="Chromosome"/>
</dbReference>
<gene>
    <name evidence="1" type="ordered locus">Cyast_1424</name>
</gene>
<evidence type="ECO:0000313" key="1">
    <source>
        <dbReference type="EMBL" id="AFZ47388.1"/>
    </source>
</evidence>
<reference evidence="2" key="1">
    <citation type="journal article" date="2013" name="Proc. Natl. Acad. Sci. U.S.A.">
        <title>Improving the coverage of the cyanobacterial phylum using diversity-driven genome sequencing.</title>
        <authorList>
            <person name="Shih P.M."/>
            <person name="Wu D."/>
            <person name="Latifi A."/>
            <person name="Axen S.D."/>
            <person name="Fewer D.P."/>
            <person name="Talla E."/>
            <person name="Calteau A."/>
            <person name="Cai F."/>
            <person name="Tandeau de Marsac N."/>
            <person name="Rippka R."/>
            <person name="Herdman M."/>
            <person name="Sivonen K."/>
            <person name="Coursin T."/>
            <person name="Laurent T."/>
            <person name="Goodwin L."/>
            <person name="Nolan M."/>
            <person name="Davenport K.W."/>
            <person name="Han C.S."/>
            <person name="Rubin E.M."/>
            <person name="Eisen J.A."/>
            <person name="Woyke T."/>
            <person name="Gugger M."/>
            <person name="Kerfeld C.A."/>
        </authorList>
    </citation>
    <scope>NUCLEOTIDE SEQUENCE [LARGE SCALE GENOMIC DNA]</scope>
    <source>
        <strain evidence="2">ATCC 29140 / PCC 7202</strain>
    </source>
</reference>
<dbReference type="HOGENOM" id="CLU_1649331_0_0_3"/>
<dbReference type="KEGG" id="csn:Cyast_1424"/>
<keyword evidence="2" id="KW-1185">Reference proteome</keyword>
<accession>K9YMP3</accession>
<evidence type="ECO:0000313" key="2">
    <source>
        <dbReference type="Proteomes" id="UP000010483"/>
    </source>
</evidence>
<proteinExistence type="predicted"/>
<dbReference type="BioCyc" id="CSTA292563:G1353-1436-MONOMER"/>
<sequence>MVAQNSSPVDLKCVFFCCQIQRESSFEIQDSAIGSNYFIYADNGQTLVVAPQQPTQITSTYTYTACFFQKTNDPNSTAWRWGLNDDNSWYSMAGNWSNMRGTTIFEASGDLEEIRKSCENSKAYYNFGSEYEITGIYARDSGAGSNYLIYANDGATLVSD</sequence>
<dbReference type="STRING" id="292563.Cyast_1424"/>
<dbReference type="EMBL" id="CP003940">
    <property type="protein sequence ID" value="AFZ47388.1"/>
    <property type="molecule type" value="Genomic_DNA"/>
</dbReference>
<dbReference type="AlphaFoldDB" id="K9YMP3"/>
<protein>
    <submittedName>
        <fullName evidence="1">Uncharacterized protein</fullName>
    </submittedName>
</protein>
<name>K9YMP3_CYASC</name>